<dbReference type="InterPro" id="IPR036388">
    <property type="entry name" value="WH-like_DNA-bd_sf"/>
</dbReference>
<dbReference type="InterPro" id="IPR000847">
    <property type="entry name" value="LysR_HTH_N"/>
</dbReference>
<evidence type="ECO:0000256" key="3">
    <source>
        <dbReference type="ARBA" id="ARBA00023125"/>
    </source>
</evidence>
<dbReference type="Pfam" id="PF03466">
    <property type="entry name" value="LysR_substrate"/>
    <property type="match status" value="1"/>
</dbReference>
<dbReference type="AlphaFoldDB" id="A0A7W9WQ60"/>
<evidence type="ECO:0000313" key="7">
    <source>
        <dbReference type="Proteomes" id="UP000541136"/>
    </source>
</evidence>
<dbReference type="Gene3D" id="3.40.190.290">
    <property type="match status" value="1"/>
</dbReference>
<name>A0A7W9WQ60_CASDE</name>
<dbReference type="PANTHER" id="PTHR30126:SF39">
    <property type="entry name" value="HTH-TYPE TRANSCRIPTIONAL REGULATOR CYSL"/>
    <property type="match status" value="1"/>
</dbReference>
<protein>
    <submittedName>
        <fullName evidence="6">DNA-binding transcriptional LysR family regulator</fullName>
    </submittedName>
</protein>
<dbReference type="GO" id="GO:0003700">
    <property type="term" value="F:DNA-binding transcription factor activity"/>
    <property type="evidence" value="ECO:0007669"/>
    <property type="project" value="InterPro"/>
</dbReference>
<keyword evidence="3 6" id="KW-0238">DNA-binding</keyword>
<dbReference type="Gene3D" id="1.10.10.10">
    <property type="entry name" value="Winged helix-like DNA-binding domain superfamily/Winged helix DNA-binding domain"/>
    <property type="match status" value="1"/>
</dbReference>
<dbReference type="InterPro" id="IPR036390">
    <property type="entry name" value="WH_DNA-bd_sf"/>
</dbReference>
<evidence type="ECO:0000256" key="1">
    <source>
        <dbReference type="ARBA" id="ARBA00009437"/>
    </source>
</evidence>
<evidence type="ECO:0000259" key="5">
    <source>
        <dbReference type="PROSITE" id="PS50931"/>
    </source>
</evidence>
<accession>A0A7W9WQ60</accession>
<dbReference type="SUPFAM" id="SSF53850">
    <property type="entry name" value="Periplasmic binding protein-like II"/>
    <property type="match status" value="1"/>
</dbReference>
<sequence>MDCLDRPIRYFLKIAELSSLSRAAEDLGLSQSGLSRKLASLEAHLGKPLFLRTGRGMELTEAGRKLAEAALPAYTAIDDMLVQLRDREGLTQGNLSIAIIHTVGYYFVSDLLSRFVGKHSQVNLTVLARSSPEVVELVEKGKADIGLVYDSAVASDRLESTPLLMDEMCLIARAQDLPDQVSVDLARSSLMLVGFPENYALRRMLKSAGLDERVTVVAETVDAMLQLSATGIGACVLPANIPAPLLRDYGLVKVPLQAPGLQRLVVAIVRHDIAAGSLARQLLNMAKAISTMA</sequence>
<keyword evidence="2" id="KW-0805">Transcription regulation</keyword>
<dbReference type="SUPFAM" id="SSF46785">
    <property type="entry name" value="Winged helix' DNA-binding domain"/>
    <property type="match status" value="1"/>
</dbReference>
<evidence type="ECO:0000256" key="2">
    <source>
        <dbReference type="ARBA" id="ARBA00023015"/>
    </source>
</evidence>
<dbReference type="GO" id="GO:0000976">
    <property type="term" value="F:transcription cis-regulatory region binding"/>
    <property type="evidence" value="ECO:0007669"/>
    <property type="project" value="TreeGrafter"/>
</dbReference>
<dbReference type="Proteomes" id="UP000541136">
    <property type="component" value="Unassembled WGS sequence"/>
</dbReference>
<keyword evidence="4" id="KW-0804">Transcription</keyword>
<dbReference type="PANTHER" id="PTHR30126">
    <property type="entry name" value="HTH-TYPE TRANSCRIPTIONAL REGULATOR"/>
    <property type="match status" value="1"/>
</dbReference>
<dbReference type="PROSITE" id="PS50931">
    <property type="entry name" value="HTH_LYSR"/>
    <property type="match status" value="1"/>
</dbReference>
<dbReference type="FunFam" id="1.10.10.10:FF:000001">
    <property type="entry name" value="LysR family transcriptional regulator"/>
    <property type="match status" value="1"/>
</dbReference>
<dbReference type="CDD" id="cd05466">
    <property type="entry name" value="PBP2_LTTR_substrate"/>
    <property type="match status" value="1"/>
</dbReference>
<dbReference type="RefSeq" id="WP_043684811.1">
    <property type="nucleotide sequence ID" value="NZ_JACHIB010000015.1"/>
</dbReference>
<gene>
    <name evidence="6" type="ORF">HNR28_002621</name>
</gene>
<dbReference type="PRINTS" id="PR00039">
    <property type="entry name" value="HTHLYSR"/>
</dbReference>
<reference evidence="6 7" key="1">
    <citation type="submission" date="2020-08" db="EMBL/GenBank/DDBJ databases">
        <title>Genomic Encyclopedia of Type Strains, Phase IV (KMG-IV): sequencing the most valuable type-strain genomes for metagenomic binning, comparative biology and taxonomic classification.</title>
        <authorList>
            <person name="Goeker M."/>
        </authorList>
    </citation>
    <scope>NUCLEOTIDE SEQUENCE [LARGE SCALE GENOMIC DNA]</scope>
    <source>
        <strain evidence="6 7">DSM 12141</strain>
    </source>
</reference>
<comment type="caution">
    <text evidence="6">The sequence shown here is derived from an EMBL/GenBank/DDBJ whole genome shotgun (WGS) entry which is preliminary data.</text>
</comment>
<evidence type="ECO:0000256" key="4">
    <source>
        <dbReference type="ARBA" id="ARBA00023163"/>
    </source>
</evidence>
<dbReference type="EMBL" id="JACHIB010000015">
    <property type="protein sequence ID" value="MBB6084575.1"/>
    <property type="molecule type" value="Genomic_DNA"/>
</dbReference>
<proteinExistence type="inferred from homology"/>
<evidence type="ECO:0000313" key="6">
    <source>
        <dbReference type="EMBL" id="MBB6084575.1"/>
    </source>
</evidence>
<dbReference type="Pfam" id="PF00126">
    <property type="entry name" value="HTH_1"/>
    <property type="match status" value="1"/>
</dbReference>
<feature type="domain" description="HTH lysR-type" evidence="5">
    <location>
        <begin position="8"/>
        <end position="60"/>
    </location>
</feature>
<organism evidence="6 7">
    <name type="scientific">Castellaniella defragrans</name>
    <name type="common">Alcaligenes defragrans</name>
    <dbReference type="NCBI Taxonomy" id="75697"/>
    <lineage>
        <taxon>Bacteria</taxon>
        <taxon>Pseudomonadati</taxon>
        <taxon>Pseudomonadota</taxon>
        <taxon>Betaproteobacteria</taxon>
        <taxon>Burkholderiales</taxon>
        <taxon>Alcaligenaceae</taxon>
        <taxon>Castellaniella</taxon>
    </lineage>
</organism>
<dbReference type="InterPro" id="IPR005119">
    <property type="entry name" value="LysR_subst-bd"/>
</dbReference>
<comment type="similarity">
    <text evidence="1">Belongs to the LysR transcriptional regulatory family.</text>
</comment>